<organism evidence="1">
    <name type="scientific">Rhizophora mucronata</name>
    <name type="common">Asiatic mangrove</name>
    <dbReference type="NCBI Taxonomy" id="61149"/>
    <lineage>
        <taxon>Eukaryota</taxon>
        <taxon>Viridiplantae</taxon>
        <taxon>Streptophyta</taxon>
        <taxon>Embryophyta</taxon>
        <taxon>Tracheophyta</taxon>
        <taxon>Spermatophyta</taxon>
        <taxon>Magnoliopsida</taxon>
        <taxon>eudicotyledons</taxon>
        <taxon>Gunneridae</taxon>
        <taxon>Pentapetalae</taxon>
        <taxon>rosids</taxon>
        <taxon>fabids</taxon>
        <taxon>Malpighiales</taxon>
        <taxon>Rhizophoraceae</taxon>
        <taxon>Rhizophora</taxon>
    </lineage>
</organism>
<dbReference type="EMBL" id="GGEC01092001">
    <property type="protein sequence ID" value="MBX72485.1"/>
    <property type="molecule type" value="Transcribed_RNA"/>
</dbReference>
<dbReference type="AlphaFoldDB" id="A0A2P2QZT9"/>
<evidence type="ECO:0000313" key="1">
    <source>
        <dbReference type="EMBL" id="MBX72485.1"/>
    </source>
</evidence>
<reference evidence="1" key="1">
    <citation type="submission" date="2018-02" db="EMBL/GenBank/DDBJ databases">
        <title>Rhizophora mucronata_Transcriptome.</title>
        <authorList>
            <person name="Meera S.P."/>
            <person name="Sreeshan A."/>
            <person name="Augustine A."/>
        </authorList>
    </citation>
    <scope>NUCLEOTIDE SEQUENCE</scope>
    <source>
        <tissue evidence="1">Leaf</tissue>
    </source>
</reference>
<protein>
    <submittedName>
        <fullName evidence="1">Uncharacterized protein</fullName>
    </submittedName>
</protein>
<proteinExistence type="predicted"/>
<sequence>MQPSIRKTVRDVPWPSNSIFRYTVYTRCMHRNAPYRGVLQEKWKEKLIT</sequence>
<name>A0A2P2QZT9_RHIMU</name>
<accession>A0A2P2QZT9</accession>